<dbReference type="PaxDb" id="3880-AES97483"/>
<evidence type="ECO:0000256" key="1">
    <source>
        <dbReference type="SAM" id="Phobius"/>
    </source>
</evidence>
<accession>A0A0C3XKE7</accession>
<evidence type="ECO:0000313" key="3">
    <source>
        <dbReference type="EnsemblPlants" id="AES97483"/>
    </source>
</evidence>
<keyword evidence="1 2" id="KW-0812">Transmembrane</keyword>
<gene>
    <name evidence="2" type="ordered locus">MTR_5g055060</name>
</gene>
<protein>
    <submittedName>
        <fullName evidence="2">Transmembrane protein, putative</fullName>
    </submittedName>
</protein>
<name>G7JZD8_MEDTR</name>
<dbReference type="AlphaFoldDB" id="G7JZD8"/>
<accession>G7JZD8</accession>
<feature type="transmembrane region" description="Helical" evidence="1">
    <location>
        <begin position="56"/>
        <end position="77"/>
    </location>
</feature>
<keyword evidence="1" id="KW-1133">Transmembrane helix</keyword>
<keyword evidence="1" id="KW-0472">Membrane</keyword>
<evidence type="ECO:0000313" key="4">
    <source>
        <dbReference type="Proteomes" id="UP000002051"/>
    </source>
</evidence>
<feature type="transmembrane region" description="Helical" evidence="1">
    <location>
        <begin position="20"/>
        <end position="44"/>
    </location>
</feature>
<sequence length="249" mass="28332">MYLQIILGRVGGLFSLFDLVVVYSGVGRLLLVTGGCLFTIQVVFPLQTCVAARVLLLGFIFLLICVWVSTCFLARWFGGVVFVSFNGLWVYSQWLLLRTSMVMFAAFRVVFRPRCHALAPAEPWCCKGGGGGDASSLIASDEMIRVRLQRKRTEQRKERQTHKQLSWFLPQHGSSPVPLALPRRFHYNHKDYNCSILSKYETSQNYAQAHTQESSNAQALSKRLLMLKHAGERLLIKQKYRELSLKLNT</sequence>
<proteinExistence type="predicted"/>
<dbReference type="Proteomes" id="UP000002051">
    <property type="component" value="Chromosome 5"/>
</dbReference>
<reference evidence="2 4" key="1">
    <citation type="journal article" date="2011" name="Nature">
        <title>The Medicago genome provides insight into the evolution of rhizobial symbioses.</title>
        <authorList>
            <person name="Young N.D."/>
            <person name="Debelle F."/>
            <person name="Oldroyd G.E."/>
            <person name="Geurts R."/>
            <person name="Cannon S.B."/>
            <person name="Udvardi M.K."/>
            <person name="Benedito V.A."/>
            <person name="Mayer K.F."/>
            <person name="Gouzy J."/>
            <person name="Schoof H."/>
            <person name="Van de Peer Y."/>
            <person name="Proost S."/>
            <person name="Cook D.R."/>
            <person name="Meyers B.C."/>
            <person name="Spannagl M."/>
            <person name="Cheung F."/>
            <person name="De Mita S."/>
            <person name="Krishnakumar V."/>
            <person name="Gundlach H."/>
            <person name="Zhou S."/>
            <person name="Mudge J."/>
            <person name="Bharti A.K."/>
            <person name="Murray J.D."/>
            <person name="Naoumkina M.A."/>
            <person name="Rosen B."/>
            <person name="Silverstein K.A."/>
            <person name="Tang H."/>
            <person name="Rombauts S."/>
            <person name="Zhao P.X."/>
            <person name="Zhou P."/>
            <person name="Barbe V."/>
            <person name="Bardou P."/>
            <person name="Bechner M."/>
            <person name="Bellec A."/>
            <person name="Berger A."/>
            <person name="Berges H."/>
            <person name="Bidwell S."/>
            <person name="Bisseling T."/>
            <person name="Choisne N."/>
            <person name="Couloux A."/>
            <person name="Denny R."/>
            <person name="Deshpande S."/>
            <person name="Dai X."/>
            <person name="Doyle J.J."/>
            <person name="Dudez A.M."/>
            <person name="Farmer A.D."/>
            <person name="Fouteau S."/>
            <person name="Franken C."/>
            <person name="Gibelin C."/>
            <person name="Gish J."/>
            <person name="Goldstein S."/>
            <person name="Gonzalez A.J."/>
            <person name="Green P.J."/>
            <person name="Hallab A."/>
            <person name="Hartog M."/>
            <person name="Hua A."/>
            <person name="Humphray S.J."/>
            <person name="Jeong D.H."/>
            <person name="Jing Y."/>
            <person name="Jocker A."/>
            <person name="Kenton S.M."/>
            <person name="Kim D.J."/>
            <person name="Klee K."/>
            <person name="Lai H."/>
            <person name="Lang C."/>
            <person name="Lin S."/>
            <person name="Macmil S.L."/>
            <person name="Magdelenat G."/>
            <person name="Matthews L."/>
            <person name="McCorrison J."/>
            <person name="Monaghan E.L."/>
            <person name="Mun J.H."/>
            <person name="Najar F.Z."/>
            <person name="Nicholson C."/>
            <person name="Noirot C."/>
            <person name="O'Bleness M."/>
            <person name="Paule C.R."/>
            <person name="Poulain J."/>
            <person name="Prion F."/>
            <person name="Qin B."/>
            <person name="Qu C."/>
            <person name="Retzel E.F."/>
            <person name="Riddle C."/>
            <person name="Sallet E."/>
            <person name="Samain S."/>
            <person name="Samson N."/>
            <person name="Sanders I."/>
            <person name="Saurat O."/>
            <person name="Scarpelli C."/>
            <person name="Schiex T."/>
            <person name="Segurens B."/>
            <person name="Severin A.J."/>
            <person name="Sherrier D.J."/>
            <person name="Shi R."/>
            <person name="Sims S."/>
            <person name="Singer S.R."/>
            <person name="Sinharoy S."/>
            <person name="Sterck L."/>
            <person name="Viollet A."/>
            <person name="Wang B.B."/>
            <person name="Wang K."/>
            <person name="Wang M."/>
            <person name="Wang X."/>
            <person name="Warfsmann J."/>
            <person name="Weissenbach J."/>
            <person name="White D.D."/>
            <person name="White J.D."/>
            <person name="Wiley G.B."/>
            <person name="Wincker P."/>
            <person name="Xing Y."/>
            <person name="Yang L."/>
            <person name="Yao Z."/>
            <person name="Ying F."/>
            <person name="Zhai J."/>
            <person name="Zhou L."/>
            <person name="Zuber A."/>
            <person name="Denarie J."/>
            <person name="Dixon R.A."/>
            <person name="May G.D."/>
            <person name="Schwartz D.C."/>
            <person name="Rogers J."/>
            <person name="Quetier F."/>
            <person name="Town C.D."/>
            <person name="Roe B.A."/>
        </authorList>
    </citation>
    <scope>NUCLEOTIDE SEQUENCE [LARGE SCALE GENOMIC DNA]</scope>
    <source>
        <strain evidence="2">A17</strain>
        <strain evidence="3 4">cv. Jemalong A17</strain>
    </source>
</reference>
<feature type="transmembrane region" description="Helical" evidence="1">
    <location>
        <begin position="89"/>
        <end position="111"/>
    </location>
</feature>
<dbReference type="HOGENOM" id="CLU_1117142_0_0_1"/>
<dbReference type="EnsemblPlants" id="AES97483">
    <property type="protein sequence ID" value="AES97483"/>
    <property type="gene ID" value="MTR_5g055060"/>
</dbReference>
<dbReference type="EMBL" id="CM001221">
    <property type="protein sequence ID" value="AES97483.2"/>
    <property type="molecule type" value="Genomic_DNA"/>
</dbReference>
<reference evidence="2 4" key="2">
    <citation type="journal article" date="2014" name="BMC Genomics">
        <title>An improved genome release (version Mt4.0) for the model legume Medicago truncatula.</title>
        <authorList>
            <person name="Tang H."/>
            <person name="Krishnakumar V."/>
            <person name="Bidwell S."/>
            <person name="Rosen B."/>
            <person name="Chan A."/>
            <person name="Zhou S."/>
            <person name="Gentzbittel L."/>
            <person name="Childs K.L."/>
            <person name="Yandell M."/>
            <person name="Gundlach H."/>
            <person name="Mayer K.F."/>
            <person name="Schwartz D.C."/>
            <person name="Town C.D."/>
        </authorList>
    </citation>
    <scope>GENOME REANNOTATION</scope>
    <source>
        <strain evidence="3 4">cv. Jemalong A17</strain>
    </source>
</reference>
<organism evidence="2 4">
    <name type="scientific">Medicago truncatula</name>
    <name type="common">Barrel medic</name>
    <name type="synonym">Medicago tribuloides</name>
    <dbReference type="NCBI Taxonomy" id="3880"/>
    <lineage>
        <taxon>Eukaryota</taxon>
        <taxon>Viridiplantae</taxon>
        <taxon>Streptophyta</taxon>
        <taxon>Embryophyta</taxon>
        <taxon>Tracheophyta</taxon>
        <taxon>Spermatophyta</taxon>
        <taxon>Magnoliopsida</taxon>
        <taxon>eudicotyledons</taxon>
        <taxon>Gunneridae</taxon>
        <taxon>Pentapetalae</taxon>
        <taxon>rosids</taxon>
        <taxon>fabids</taxon>
        <taxon>Fabales</taxon>
        <taxon>Fabaceae</taxon>
        <taxon>Papilionoideae</taxon>
        <taxon>50 kb inversion clade</taxon>
        <taxon>NPAAA clade</taxon>
        <taxon>Hologalegina</taxon>
        <taxon>IRL clade</taxon>
        <taxon>Trifolieae</taxon>
        <taxon>Medicago</taxon>
    </lineage>
</organism>
<evidence type="ECO:0000313" key="2">
    <source>
        <dbReference type="EMBL" id="AES97483.2"/>
    </source>
</evidence>
<keyword evidence="4" id="KW-1185">Reference proteome</keyword>
<reference evidence="3" key="3">
    <citation type="submission" date="2015-04" db="UniProtKB">
        <authorList>
            <consortium name="EnsemblPlants"/>
        </authorList>
    </citation>
    <scope>IDENTIFICATION</scope>
    <source>
        <strain evidence="3">cv. Jemalong A17</strain>
    </source>
</reference>